<dbReference type="InterPro" id="IPR001870">
    <property type="entry name" value="B30.2/SPRY"/>
</dbReference>
<comment type="similarity">
    <text evidence="2">Belongs to the TRIM/RBCC family.</text>
</comment>
<dbReference type="InterPro" id="IPR003877">
    <property type="entry name" value="SPRY_dom"/>
</dbReference>
<keyword evidence="5 7" id="KW-0863">Zinc-finger</keyword>
<reference evidence="11" key="1">
    <citation type="submission" date="2025-08" db="UniProtKB">
        <authorList>
            <consortium name="Ensembl"/>
        </authorList>
    </citation>
    <scope>IDENTIFICATION</scope>
</reference>
<evidence type="ECO:0000313" key="11">
    <source>
        <dbReference type="Ensembl" id="ENSAMXP00005022861.1"/>
    </source>
</evidence>
<dbReference type="InterPro" id="IPR013083">
    <property type="entry name" value="Znf_RING/FYVE/PHD"/>
</dbReference>
<feature type="coiled-coil region" evidence="8">
    <location>
        <begin position="140"/>
        <end position="171"/>
    </location>
</feature>
<dbReference type="Ensembl" id="ENSAMXT00005025257.1">
    <property type="protein sequence ID" value="ENSAMXP00005022861.1"/>
    <property type="gene ID" value="ENSAMXG00005011777.1"/>
</dbReference>
<keyword evidence="3" id="KW-0963">Cytoplasm</keyword>
<evidence type="ECO:0000313" key="12">
    <source>
        <dbReference type="Proteomes" id="UP000694621"/>
    </source>
</evidence>
<dbReference type="Gene3D" id="2.60.120.920">
    <property type="match status" value="1"/>
</dbReference>
<dbReference type="InterPro" id="IPR043136">
    <property type="entry name" value="B30.2/SPRY_sf"/>
</dbReference>
<sequence length="375" mass="42223">CLSTLPPDSFLKCPICLDKMADPVTTTCGHTFCKPCLDCHLSLSDLTCPLCKKYLLATPSVNIILKALLEEYEKAQKPRPEDLLAAPGEVACEICPENRKRRAEKSCLMCLLSFCGRHLKRHQNKLRLKGHKLVAPVEKRREVEREMERFKEELQEEISTFSQTISDLTKISQEEDNLLFLQVKLYINRELDVTLDPDTANPQLMVSEDAKEVRSSGDKQDVPEHPDRFDVFGSILGQNRLTDGRAFWVVDVGDKQGWDIGLAREDANRKGALSIKPSQGYWAIVLYNGDKYAALEDPPTPLSLQEKPQRVGVFVDYLEGLVSFYDADAKSHIYSFTDCVFNEAIRPYFSPHFNQGDKNSSPLVICPSSSSCSAV</sequence>
<dbReference type="SUPFAM" id="SSF49899">
    <property type="entry name" value="Concanavalin A-like lectins/glucanases"/>
    <property type="match status" value="1"/>
</dbReference>
<dbReference type="Pfam" id="PF13765">
    <property type="entry name" value="PRY"/>
    <property type="match status" value="1"/>
</dbReference>
<dbReference type="PRINTS" id="PR01407">
    <property type="entry name" value="BUTYPHLNCDUF"/>
</dbReference>
<evidence type="ECO:0000256" key="7">
    <source>
        <dbReference type="PROSITE-ProRule" id="PRU00175"/>
    </source>
</evidence>
<dbReference type="SMART" id="SM00589">
    <property type="entry name" value="PRY"/>
    <property type="match status" value="1"/>
</dbReference>
<feature type="domain" description="RING-type" evidence="9">
    <location>
        <begin position="13"/>
        <end position="52"/>
    </location>
</feature>
<dbReference type="InterPro" id="IPR017907">
    <property type="entry name" value="Znf_RING_CS"/>
</dbReference>
<dbReference type="InterPro" id="IPR018957">
    <property type="entry name" value="Znf_C3HC4_RING-type"/>
</dbReference>
<keyword evidence="8" id="KW-0175">Coiled coil</keyword>
<evidence type="ECO:0000256" key="5">
    <source>
        <dbReference type="ARBA" id="ARBA00022771"/>
    </source>
</evidence>
<dbReference type="PROSITE" id="PS50188">
    <property type="entry name" value="B302_SPRY"/>
    <property type="match status" value="1"/>
</dbReference>
<dbReference type="Pfam" id="PF00097">
    <property type="entry name" value="zf-C3HC4"/>
    <property type="match status" value="1"/>
</dbReference>
<dbReference type="InterPro" id="IPR003879">
    <property type="entry name" value="Butyrophylin_SPRY"/>
</dbReference>
<organism evidence="11 12">
    <name type="scientific">Astyanax mexicanus</name>
    <name type="common">Blind cave fish</name>
    <name type="synonym">Astyanax fasciatus mexicanus</name>
    <dbReference type="NCBI Taxonomy" id="7994"/>
    <lineage>
        <taxon>Eukaryota</taxon>
        <taxon>Metazoa</taxon>
        <taxon>Chordata</taxon>
        <taxon>Craniata</taxon>
        <taxon>Vertebrata</taxon>
        <taxon>Euteleostomi</taxon>
        <taxon>Actinopterygii</taxon>
        <taxon>Neopterygii</taxon>
        <taxon>Teleostei</taxon>
        <taxon>Ostariophysi</taxon>
        <taxon>Characiformes</taxon>
        <taxon>Characoidei</taxon>
        <taxon>Acestrorhamphidae</taxon>
        <taxon>Acestrorhamphinae</taxon>
        <taxon>Astyanax</taxon>
    </lineage>
</organism>
<evidence type="ECO:0000256" key="3">
    <source>
        <dbReference type="ARBA" id="ARBA00022490"/>
    </source>
</evidence>
<evidence type="ECO:0000256" key="1">
    <source>
        <dbReference type="ARBA" id="ARBA00004496"/>
    </source>
</evidence>
<dbReference type="InterPro" id="IPR001841">
    <property type="entry name" value="Znf_RING"/>
</dbReference>
<feature type="domain" description="B30.2/SPRY" evidence="10">
    <location>
        <begin position="173"/>
        <end position="370"/>
    </location>
</feature>
<protein>
    <recommendedName>
        <fullName evidence="13">B30.2/SPRY domain-containing protein</fullName>
    </recommendedName>
</protein>
<dbReference type="Proteomes" id="UP000694621">
    <property type="component" value="Unplaced"/>
</dbReference>
<dbReference type="PROSITE" id="PS00518">
    <property type="entry name" value="ZF_RING_1"/>
    <property type="match status" value="1"/>
</dbReference>
<dbReference type="PROSITE" id="PS50089">
    <property type="entry name" value="ZF_RING_2"/>
    <property type="match status" value="1"/>
</dbReference>
<dbReference type="CDD" id="cd13733">
    <property type="entry name" value="SPRY_PRY_C-I_1"/>
    <property type="match status" value="1"/>
</dbReference>
<dbReference type="SUPFAM" id="SSF57850">
    <property type="entry name" value="RING/U-box"/>
    <property type="match status" value="1"/>
</dbReference>
<dbReference type="SMART" id="SM00449">
    <property type="entry name" value="SPRY"/>
    <property type="match status" value="1"/>
</dbReference>
<dbReference type="InterPro" id="IPR013320">
    <property type="entry name" value="ConA-like_dom_sf"/>
</dbReference>
<dbReference type="PANTHER" id="PTHR24103">
    <property type="entry name" value="E3 UBIQUITIN-PROTEIN LIGASE TRIM"/>
    <property type="match status" value="1"/>
</dbReference>
<evidence type="ECO:0000259" key="10">
    <source>
        <dbReference type="PROSITE" id="PS50188"/>
    </source>
</evidence>
<dbReference type="Pfam" id="PF00622">
    <property type="entry name" value="SPRY"/>
    <property type="match status" value="1"/>
</dbReference>
<keyword evidence="6" id="KW-0862">Zinc</keyword>
<evidence type="ECO:0000256" key="2">
    <source>
        <dbReference type="ARBA" id="ARBA00008518"/>
    </source>
</evidence>
<dbReference type="GO" id="GO:0008270">
    <property type="term" value="F:zinc ion binding"/>
    <property type="evidence" value="ECO:0007669"/>
    <property type="project" value="UniProtKB-KW"/>
</dbReference>
<evidence type="ECO:0000256" key="8">
    <source>
        <dbReference type="SAM" id="Coils"/>
    </source>
</evidence>
<proteinExistence type="inferred from homology"/>
<dbReference type="SMART" id="SM00184">
    <property type="entry name" value="RING"/>
    <property type="match status" value="1"/>
</dbReference>
<dbReference type="Gene3D" id="4.10.830.40">
    <property type="match status" value="1"/>
</dbReference>
<dbReference type="FunFam" id="2.60.120.920:FF:000004">
    <property type="entry name" value="Butyrophilin subfamily 1 member A1"/>
    <property type="match status" value="1"/>
</dbReference>
<dbReference type="InterPro" id="IPR050143">
    <property type="entry name" value="TRIM/RBCC"/>
</dbReference>
<dbReference type="AlphaFoldDB" id="A0A8B9R6Z9"/>
<evidence type="ECO:0000256" key="4">
    <source>
        <dbReference type="ARBA" id="ARBA00022723"/>
    </source>
</evidence>
<evidence type="ECO:0000259" key="9">
    <source>
        <dbReference type="PROSITE" id="PS50089"/>
    </source>
</evidence>
<dbReference type="InterPro" id="IPR006574">
    <property type="entry name" value="PRY"/>
</dbReference>
<dbReference type="Gene3D" id="3.30.40.10">
    <property type="entry name" value="Zinc/RING finger domain, C3HC4 (zinc finger)"/>
    <property type="match status" value="1"/>
</dbReference>
<evidence type="ECO:0008006" key="13">
    <source>
        <dbReference type="Google" id="ProtNLM"/>
    </source>
</evidence>
<name>A0A8B9R6Z9_ASTMX</name>
<accession>A0A8B9R6Z9</accession>
<evidence type="ECO:0000256" key="6">
    <source>
        <dbReference type="ARBA" id="ARBA00022833"/>
    </source>
</evidence>
<dbReference type="GO" id="GO:0005737">
    <property type="term" value="C:cytoplasm"/>
    <property type="evidence" value="ECO:0007669"/>
    <property type="project" value="UniProtKB-SubCell"/>
</dbReference>
<keyword evidence="4" id="KW-0479">Metal-binding</keyword>
<comment type="subcellular location">
    <subcellularLocation>
        <location evidence="1">Cytoplasm</location>
    </subcellularLocation>
</comment>